<name>A0A1V4IWJ2_9CLOT</name>
<dbReference type="Proteomes" id="UP000190080">
    <property type="component" value="Unassembled WGS sequence"/>
</dbReference>
<keyword evidence="5" id="KW-1185">Reference proteome</keyword>
<gene>
    <name evidence="4" type="ORF">CLORY_09710</name>
</gene>
<sequence length="202" mass="23950">MNYNVIRTYGKTILVTVLVILVFVIAIRFIFPKSHVILDKPKNQLLKYSFYIGKSKNLGKVLSKQTYNYTTEINKYIIAVIEYNSSKAELRQYEVKNNETLNITVSSKSRFIISLPANRTIMCTWNIKNNIKNDIFKLDKRDWIEIPTPRSQIGEKGTNYDRQDFYFTPLKKESTNMKIRYEHQTLKNDKYYFDINFNIKAK</sequence>
<evidence type="ECO:0000256" key="3">
    <source>
        <dbReference type="SAM" id="Phobius"/>
    </source>
</evidence>
<protein>
    <submittedName>
        <fullName evidence="4">Chagasin family peptidase inhibitor I42</fullName>
    </submittedName>
</protein>
<reference evidence="4 5" key="1">
    <citation type="submission" date="2017-03" db="EMBL/GenBank/DDBJ databases">
        <title>Genome sequence of Clostridium oryzae DSM 28571.</title>
        <authorList>
            <person name="Poehlein A."/>
            <person name="Daniel R."/>
        </authorList>
    </citation>
    <scope>NUCLEOTIDE SEQUENCE [LARGE SCALE GENOMIC DNA]</scope>
    <source>
        <strain evidence="4 5">DSM 28571</strain>
    </source>
</reference>
<evidence type="ECO:0000256" key="2">
    <source>
        <dbReference type="ARBA" id="ARBA00022704"/>
    </source>
</evidence>
<dbReference type="InterPro" id="IPR036331">
    <property type="entry name" value="Chagasin-like_sf"/>
</dbReference>
<accession>A0A1V4IWJ2</accession>
<keyword evidence="3" id="KW-0472">Membrane</keyword>
<dbReference type="EMBL" id="MZGV01000007">
    <property type="protein sequence ID" value="OPJ63787.1"/>
    <property type="molecule type" value="Genomic_DNA"/>
</dbReference>
<evidence type="ECO:0000313" key="4">
    <source>
        <dbReference type="EMBL" id="OPJ63787.1"/>
    </source>
</evidence>
<evidence type="ECO:0000313" key="5">
    <source>
        <dbReference type="Proteomes" id="UP000190080"/>
    </source>
</evidence>
<dbReference type="OrthoDB" id="1928590at2"/>
<dbReference type="Gene3D" id="2.60.40.2020">
    <property type="match status" value="1"/>
</dbReference>
<keyword evidence="2" id="KW-0789">Thiol protease inhibitor</keyword>
<keyword evidence="3" id="KW-1133">Transmembrane helix</keyword>
<evidence type="ECO:0000256" key="1">
    <source>
        <dbReference type="ARBA" id="ARBA00022690"/>
    </source>
</evidence>
<feature type="transmembrane region" description="Helical" evidence="3">
    <location>
        <begin position="12"/>
        <end position="31"/>
    </location>
</feature>
<dbReference type="STRING" id="1450648.CLORY_09710"/>
<keyword evidence="3" id="KW-0812">Transmembrane</keyword>
<organism evidence="4 5">
    <name type="scientific">Clostridium oryzae</name>
    <dbReference type="NCBI Taxonomy" id="1450648"/>
    <lineage>
        <taxon>Bacteria</taxon>
        <taxon>Bacillati</taxon>
        <taxon>Bacillota</taxon>
        <taxon>Clostridia</taxon>
        <taxon>Eubacteriales</taxon>
        <taxon>Clostridiaceae</taxon>
        <taxon>Clostridium</taxon>
    </lineage>
</organism>
<dbReference type="GO" id="GO:0004869">
    <property type="term" value="F:cysteine-type endopeptidase inhibitor activity"/>
    <property type="evidence" value="ECO:0007669"/>
    <property type="project" value="UniProtKB-KW"/>
</dbReference>
<comment type="caution">
    <text evidence="4">The sequence shown here is derived from an EMBL/GenBank/DDBJ whole genome shotgun (WGS) entry which is preliminary data.</text>
</comment>
<keyword evidence="1" id="KW-0646">Protease inhibitor</keyword>
<dbReference type="AlphaFoldDB" id="A0A1V4IWJ2"/>
<proteinExistence type="predicted"/>
<dbReference type="RefSeq" id="WP_079422399.1">
    <property type="nucleotide sequence ID" value="NZ_MZGV01000007.1"/>
</dbReference>